<name>W4RSE3_9BACI</name>
<evidence type="ECO:0000313" key="3">
    <source>
        <dbReference type="Proteomes" id="UP000018949"/>
    </source>
</evidence>
<accession>W4RSE3</accession>
<dbReference type="Proteomes" id="UP000018949">
    <property type="component" value="Unassembled WGS sequence"/>
</dbReference>
<reference evidence="2 3" key="1">
    <citation type="submission" date="2013-12" db="EMBL/GenBank/DDBJ databases">
        <title>NBRP : Genome information of microbial organism related human and environment.</title>
        <authorList>
            <person name="Hattori M."/>
            <person name="Oshima K."/>
            <person name="Inaba H."/>
            <person name="Suda W."/>
            <person name="Sakamoto M."/>
            <person name="Iino T."/>
            <person name="Kitahara M."/>
            <person name="Oshida Y."/>
            <person name="Iida T."/>
            <person name="Kudo T."/>
            <person name="Itoh T."/>
            <person name="Ahmed I."/>
            <person name="Ohkuma M."/>
        </authorList>
    </citation>
    <scope>NUCLEOTIDE SEQUENCE [LARGE SCALE GENOMIC DNA]</scope>
    <source>
        <strain evidence="2 3">JCM 21738</strain>
    </source>
</reference>
<feature type="coiled-coil region" evidence="1">
    <location>
        <begin position="46"/>
        <end position="73"/>
    </location>
</feature>
<dbReference type="EMBL" id="BAUW01000073">
    <property type="protein sequence ID" value="GAE47345.1"/>
    <property type="molecule type" value="Genomic_DNA"/>
</dbReference>
<evidence type="ECO:0000313" key="2">
    <source>
        <dbReference type="EMBL" id="GAE47345.1"/>
    </source>
</evidence>
<sequence length="89" mass="10488">MTTATKSKAEEFIEKRRGAADLRVMQEKFEDFYHQDAMWVMKSDTLSKLRREIKDVKAEREKAEQELKALVDSLSPEEIKEIKQLTAKR</sequence>
<dbReference type="RefSeq" id="WP_023614490.1">
    <property type="nucleotide sequence ID" value="NZ_BAUW01000073.1"/>
</dbReference>
<evidence type="ECO:0000256" key="1">
    <source>
        <dbReference type="SAM" id="Coils"/>
    </source>
</evidence>
<dbReference type="AlphaFoldDB" id="W4RSE3"/>
<gene>
    <name evidence="2" type="ORF">JCM21738_4317</name>
</gene>
<protein>
    <submittedName>
        <fullName evidence="2">Uncharacterized protein</fullName>
    </submittedName>
</protein>
<proteinExistence type="predicted"/>
<keyword evidence="1" id="KW-0175">Coiled coil</keyword>
<comment type="caution">
    <text evidence="2">The sequence shown here is derived from an EMBL/GenBank/DDBJ whole genome shotgun (WGS) entry which is preliminary data.</text>
</comment>
<organism evidence="2 3">
    <name type="scientific">Mesobacillus boroniphilus JCM 21738</name>
    <dbReference type="NCBI Taxonomy" id="1294265"/>
    <lineage>
        <taxon>Bacteria</taxon>
        <taxon>Bacillati</taxon>
        <taxon>Bacillota</taxon>
        <taxon>Bacilli</taxon>
        <taxon>Bacillales</taxon>
        <taxon>Bacillaceae</taxon>
        <taxon>Mesobacillus</taxon>
    </lineage>
</organism>
<keyword evidence="3" id="KW-1185">Reference proteome</keyword>